<dbReference type="PANTHER" id="PTHR24349">
    <property type="entry name" value="SERINE/THREONINE-PROTEIN KINASE"/>
    <property type="match status" value="1"/>
</dbReference>
<evidence type="ECO:0000313" key="8">
    <source>
        <dbReference type="Proteomes" id="UP000013827"/>
    </source>
</evidence>
<feature type="domain" description="Protein kinase" evidence="6">
    <location>
        <begin position="17"/>
        <end position="214"/>
    </location>
</feature>
<dbReference type="InterPro" id="IPR008271">
    <property type="entry name" value="Ser/Thr_kinase_AS"/>
</dbReference>
<protein>
    <recommendedName>
        <fullName evidence="6">Protein kinase domain-containing protein</fullName>
    </recommendedName>
</protein>
<sequence>MEHEEEPDFSALGPAFEVDPDPLGLGAFGSVHLATMSLGGALGRKVMCVKAISKQRTREQAEAGGATTPWQELLQREVDITAELGRTQHRHMPRFYGTADDGTYVLLALQLCGGGELPQWLLAREEPYSERLAARLAYECLQAVRCCHDLGIVHRDIKPQNLLFGSPSDDARLKLVDFGLATRHTAGDDPLSELCGTAPEMLRGAYDERVDVWA</sequence>
<dbReference type="Pfam" id="PF00069">
    <property type="entry name" value="Pkinase"/>
    <property type="match status" value="1"/>
</dbReference>
<dbReference type="SUPFAM" id="SSF56112">
    <property type="entry name" value="Protein kinase-like (PK-like)"/>
    <property type="match status" value="1"/>
</dbReference>
<dbReference type="InterPro" id="IPR011009">
    <property type="entry name" value="Kinase-like_dom_sf"/>
</dbReference>
<dbReference type="PaxDb" id="2903-EOD15561"/>
<name>A0A0D3IWC6_EMIH1</name>
<dbReference type="PROSITE" id="PS00108">
    <property type="entry name" value="PROTEIN_KINASE_ST"/>
    <property type="match status" value="1"/>
</dbReference>
<dbReference type="AlphaFoldDB" id="A0A0D3IWC6"/>
<dbReference type="RefSeq" id="XP_005767990.1">
    <property type="nucleotide sequence ID" value="XM_005767933.1"/>
</dbReference>
<evidence type="ECO:0000256" key="2">
    <source>
        <dbReference type="ARBA" id="ARBA00022679"/>
    </source>
</evidence>
<keyword evidence="4" id="KW-0418">Kinase</keyword>
<dbReference type="HOGENOM" id="CLU_1291949_0_0_1"/>
<evidence type="ECO:0000259" key="6">
    <source>
        <dbReference type="PROSITE" id="PS50011"/>
    </source>
</evidence>
<dbReference type="InterPro" id="IPR050205">
    <property type="entry name" value="CDPK_Ser/Thr_kinases"/>
</dbReference>
<dbReference type="GO" id="GO:0005524">
    <property type="term" value="F:ATP binding"/>
    <property type="evidence" value="ECO:0007669"/>
    <property type="project" value="UniProtKB-KW"/>
</dbReference>
<dbReference type="KEGG" id="ehx:EMIHUDRAFT_119321"/>
<reference evidence="8" key="1">
    <citation type="journal article" date="2013" name="Nature">
        <title>Pan genome of the phytoplankton Emiliania underpins its global distribution.</title>
        <authorList>
            <person name="Read B.A."/>
            <person name="Kegel J."/>
            <person name="Klute M.J."/>
            <person name="Kuo A."/>
            <person name="Lefebvre S.C."/>
            <person name="Maumus F."/>
            <person name="Mayer C."/>
            <person name="Miller J."/>
            <person name="Monier A."/>
            <person name="Salamov A."/>
            <person name="Young J."/>
            <person name="Aguilar M."/>
            <person name="Claverie J.M."/>
            <person name="Frickenhaus S."/>
            <person name="Gonzalez K."/>
            <person name="Herman E.K."/>
            <person name="Lin Y.C."/>
            <person name="Napier J."/>
            <person name="Ogata H."/>
            <person name="Sarno A.F."/>
            <person name="Shmutz J."/>
            <person name="Schroeder D."/>
            <person name="de Vargas C."/>
            <person name="Verret F."/>
            <person name="von Dassow P."/>
            <person name="Valentin K."/>
            <person name="Van de Peer Y."/>
            <person name="Wheeler G."/>
            <person name="Dacks J.B."/>
            <person name="Delwiche C.F."/>
            <person name="Dyhrman S.T."/>
            <person name="Glockner G."/>
            <person name="John U."/>
            <person name="Richards T."/>
            <person name="Worden A.Z."/>
            <person name="Zhang X."/>
            <person name="Grigoriev I.V."/>
            <person name="Allen A.E."/>
            <person name="Bidle K."/>
            <person name="Borodovsky M."/>
            <person name="Bowler C."/>
            <person name="Brownlee C."/>
            <person name="Cock J.M."/>
            <person name="Elias M."/>
            <person name="Gladyshev V.N."/>
            <person name="Groth M."/>
            <person name="Guda C."/>
            <person name="Hadaegh A."/>
            <person name="Iglesias-Rodriguez M.D."/>
            <person name="Jenkins J."/>
            <person name="Jones B.M."/>
            <person name="Lawson T."/>
            <person name="Leese F."/>
            <person name="Lindquist E."/>
            <person name="Lobanov A."/>
            <person name="Lomsadze A."/>
            <person name="Malik S.B."/>
            <person name="Marsh M.E."/>
            <person name="Mackinder L."/>
            <person name="Mock T."/>
            <person name="Mueller-Roeber B."/>
            <person name="Pagarete A."/>
            <person name="Parker M."/>
            <person name="Probert I."/>
            <person name="Quesneville H."/>
            <person name="Raines C."/>
            <person name="Rensing S.A."/>
            <person name="Riano-Pachon D.M."/>
            <person name="Richier S."/>
            <person name="Rokitta S."/>
            <person name="Shiraiwa Y."/>
            <person name="Soanes D.M."/>
            <person name="van der Giezen M."/>
            <person name="Wahlund T.M."/>
            <person name="Williams B."/>
            <person name="Wilson W."/>
            <person name="Wolfe G."/>
            <person name="Wurch L.L."/>
        </authorList>
    </citation>
    <scope>NUCLEOTIDE SEQUENCE</scope>
</reference>
<keyword evidence="3" id="KW-0547">Nucleotide-binding</keyword>
<evidence type="ECO:0000256" key="4">
    <source>
        <dbReference type="ARBA" id="ARBA00022777"/>
    </source>
</evidence>
<dbReference type="GO" id="GO:0004674">
    <property type="term" value="F:protein serine/threonine kinase activity"/>
    <property type="evidence" value="ECO:0007669"/>
    <property type="project" value="UniProtKB-KW"/>
</dbReference>
<proteinExistence type="predicted"/>
<dbReference type="Proteomes" id="UP000013827">
    <property type="component" value="Unassembled WGS sequence"/>
</dbReference>
<evidence type="ECO:0000256" key="1">
    <source>
        <dbReference type="ARBA" id="ARBA00022527"/>
    </source>
</evidence>
<dbReference type="GeneID" id="17261705"/>
<dbReference type="Gene3D" id="1.10.510.10">
    <property type="entry name" value="Transferase(Phosphotransferase) domain 1"/>
    <property type="match status" value="1"/>
</dbReference>
<dbReference type="STRING" id="2903.R1DXW2"/>
<dbReference type="SMART" id="SM00220">
    <property type="entry name" value="S_TKc"/>
    <property type="match status" value="1"/>
</dbReference>
<organism evidence="7 8">
    <name type="scientific">Emiliania huxleyi (strain CCMP1516)</name>
    <dbReference type="NCBI Taxonomy" id="280463"/>
    <lineage>
        <taxon>Eukaryota</taxon>
        <taxon>Haptista</taxon>
        <taxon>Haptophyta</taxon>
        <taxon>Prymnesiophyceae</taxon>
        <taxon>Isochrysidales</taxon>
        <taxon>Noelaerhabdaceae</taxon>
        <taxon>Emiliania</taxon>
    </lineage>
</organism>
<accession>A0A0D3IWC6</accession>
<keyword evidence="5" id="KW-0067">ATP-binding</keyword>
<keyword evidence="1" id="KW-0723">Serine/threonine-protein kinase</keyword>
<dbReference type="eggNOG" id="KOG0032">
    <property type="taxonomic scope" value="Eukaryota"/>
</dbReference>
<dbReference type="EnsemblProtists" id="EOD15561">
    <property type="protein sequence ID" value="EOD15561"/>
    <property type="gene ID" value="EMIHUDRAFT_119321"/>
</dbReference>
<dbReference type="PROSITE" id="PS50011">
    <property type="entry name" value="PROTEIN_KINASE_DOM"/>
    <property type="match status" value="1"/>
</dbReference>
<keyword evidence="2" id="KW-0808">Transferase</keyword>
<keyword evidence="8" id="KW-1185">Reference proteome</keyword>
<dbReference type="InterPro" id="IPR000719">
    <property type="entry name" value="Prot_kinase_dom"/>
</dbReference>
<evidence type="ECO:0000256" key="3">
    <source>
        <dbReference type="ARBA" id="ARBA00022741"/>
    </source>
</evidence>
<evidence type="ECO:0000313" key="7">
    <source>
        <dbReference type="EnsemblProtists" id="EOD15561"/>
    </source>
</evidence>
<reference evidence="7" key="2">
    <citation type="submission" date="2024-10" db="UniProtKB">
        <authorList>
            <consortium name="EnsemblProtists"/>
        </authorList>
    </citation>
    <scope>IDENTIFICATION</scope>
</reference>
<evidence type="ECO:0000256" key="5">
    <source>
        <dbReference type="ARBA" id="ARBA00022840"/>
    </source>
</evidence>